<proteinExistence type="predicted"/>
<feature type="compositionally biased region" description="Basic and acidic residues" evidence="2">
    <location>
        <begin position="77"/>
        <end position="87"/>
    </location>
</feature>
<feature type="compositionally biased region" description="Basic residues" evidence="2">
    <location>
        <begin position="60"/>
        <end position="76"/>
    </location>
</feature>
<feature type="domain" description="RRM" evidence="3">
    <location>
        <begin position="365"/>
        <end position="437"/>
    </location>
</feature>
<evidence type="ECO:0000259" key="3">
    <source>
        <dbReference type="PROSITE" id="PS50102"/>
    </source>
</evidence>
<organism evidence="4 5">
    <name type="scientific">Parambassis ranga</name>
    <name type="common">Indian glassy fish</name>
    <dbReference type="NCBI Taxonomy" id="210632"/>
    <lineage>
        <taxon>Eukaryota</taxon>
        <taxon>Metazoa</taxon>
        <taxon>Chordata</taxon>
        <taxon>Craniata</taxon>
        <taxon>Vertebrata</taxon>
        <taxon>Euteleostomi</taxon>
        <taxon>Actinopterygii</taxon>
        <taxon>Neopterygii</taxon>
        <taxon>Teleostei</taxon>
        <taxon>Neoteleostei</taxon>
        <taxon>Acanthomorphata</taxon>
        <taxon>Ovalentaria</taxon>
        <taxon>Ambassidae</taxon>
        <taxon>Parambassis</taxon>
    </lineage>
</organism>
<evidence type="ECO:0000256" key="2">
    <source>
        <dbReference type="SAM" id="MobiDB-lite"/>
    </source>
</evidence>
<dbReference type="CDD" id="cd00590">
    <property type="entry name" value="RRM_SF"/>
    <property type="match status" value="1"/>
</dbReference>
<dbReference type="Gene3D" id="1.25.40.10">
    <property type="entry name" value="Tetratricopeptide repeat domain"/>
    <property type="match status" value="1"/>
</dbReference>
<dbReference type="GeneID" id="114439203"/>
<evidence type="ECO:0000256" key="1">
    <source>
        <dbReference type="PROSITE-ProRule" id="PRU00176"/>
    </source>
</evidence>
<evidence type="ECO:0000313" key="5">
    <source>
        <dbReference type="RefSeq" id="XP_028266828.1"/>
    </source>
</evidence>
<dbReference type="PANTHER" id="PTHR47678:SF2">
    <property type="entry name" value="TETRATRICOPEPTIDE REPEAT PROTEIN 31 ISOFORM X1"/>
    <property type="match status" value="1"/>
</dbReference>
<dbReference type="InterPro" id="IPR011990">
    <property type="entry name" value="TPR-like_helical_dom_sf"/>
</dbReference>
<dbReference type="GO" id="GO:0003723">
    <property type="term" value="F:RNA binding"/>
    <property type="evidence" value="ECO:0007669"/>
    <property type="project" value="UniProtKB-UniRule"/>
</dbReference>
<dbReference type="InterPro" id="IPR019734">
    <property type="entry name" value="TPR_rpt"/>
</dbReference>
<dbReference type="InParanoid" id="A0A6P7IMU7"/>
<sequence length="538" mass="61075">MKFTRDICRLLGFGGGGPCEEEEAVVQDGAPDPKERRTNQDPLQSTGNSEEDLDEEERSKRRAEKRRAKKKRQKERRKLERKERVEDASAQEEEASGAVSESDGDEDLKEEEQWTAVRPRHKWNHESVPALSTTETRSNHKLPRRTSEEEEGLDISSAFVVNAASNIKLKGLKSRALQISRDINDTDAMNGQVEISEEMKRAGQSLAEQGVQLFDQGEYTQAVDMFTQAIFCDRTDYRFYGNRSYCYWFLQQNSAALNDAQRSIQLAPDWPMGYFRKACALMELQRNSEAEEALEQVLKLEPQCKEASDKLFTCHCLQLMEMGFDEEQSKELLERFTTIQAVITSLEAKMLALKLTPLLDQDGCRSLWVGNITMEVTEKHLWDLFKMFGEIESIRVIYESFCAFINFKNANMAAKALEKLQGVELGGRKLVMRYPDRWFERNLPSLPRTNTTLSSSAGGTQLYTTAAGNLSVCLHAGTDGGPPSMERSVSTGEPQAASMVTNVTSNTHQSCKVETRNHDILDNAPYLINYYKERTSWQ</sequence>
<dbReference type="InterPro" id="IPR012677">
    <property type="entry name" value="Nucleotide-bd_a/b_plait_sf"/>
</dbReference>
<accession>A0A6P7IMU7</accession>
<dbReference type="PROSITE" id="PS50102">
    <property type="entry name" value="RRM"/>
    <property type="match status" value="1"/>
</dbReference>
<gene>
    <name evidence="5" type="primary">LOC114439203</name>
</gene>
<dbReference type="SUPFAM" id="SSF54928">
    <property type="entry name" value="RNA-binding domain, RBD"/>
    <property type="match status" value="1"/>
</dbReference>
<dbReference type="SMART" id="SM00028">
    <property type="entry name" value="TPR"/>
    <property type="match status" value="3"/>
</dbReference>
<dbReference type="SUPFAM" id="SSF48452">
    <property type="entry name" value="TPR-like"/>
    <property type="match status" value="1"/>
</dbReference>
<dbReference type="AlphaFoldDB" id="A0A6P7IMU7"/>
<dbReference type="OrthoDB" id="2423701at2759"/>
<feature type="region of interest" description="Disordered" evidence="2">
    <location>
        <begin position="12"/>
        <end position="149"/>
    </location>
</feature>
<keyword evidence="1" id="KW-0694">RNA-binding</keyword>
<dbReference type="Pfam" id="PF00076">
    <property type="entry name" value="RRM_1"/>
    <property type="match status" value="1"/>
</dbReference>
<dbReference type="PANTHER" id="PTHR47678">
    <property type="entry name" value="TETRATRICOPEPTIDE REPEAT PROTEIN 31"/>
    <property type="match status" value="1"/>
</dbReference>
<dbReference type="Gene3D" id="3.30.70.330">
    <property type="match status" value="1"/>
</dbReference>
<dbReference type="InterPro" id="IPR035979">
    <property type="entry name" value="RBD_domain_sf"/>
</dbReference>
<keyword evidence="4" id="KW-1185">Reference proteome</keyword>
<dbReference type="Proteomes" id="UP000515145">
    <property type="component" value="Chromosome 1"/>
</dbReference>
<evidence type="ECO:0000313" key="4">
    <source>
        <dbReference type="Proteomes" id="UP000515145"/>
    </source>
</evidence>
<protein>
    <submittedName>
        <fullName evidence="5">Stress-induced-phosphoprotein 1-like isoform X1</fullName>
    </submittedName>
</protein>
<reference evidence="5" key="1">
    <citation type="submission" date="2025-08" db="UniProtKB">
        <authorList>
            <consortium name="RefSeq"/>
        </authorList>
    </citation>
    <scope>IDENTIFICATION</scope>
</reference>
<dbReference type="InterPro" id="IPR000504">
    <property type="entry name" value="RRM_dom"/>
</dbReference>
<dbReference type="Pfam" id="PF13181">
    <property type="entry name" value="TPR_8"/>
    <property type="match status" value="2"/>
</dbReference>
<dbReference type="SMART" id="SM00360">
    <property type="entry name" value="RRM"/>
    <property type="match status" value="1"/>
</dbReference>
<name>A0A6P7IMU7_9TELE</name>
<dbReference type="RefSeq" id="XP_028266828.1">
    <property type="nucleotide sequence ID" value="XM_028411027.1"/>
</dbReference>